<dbReference type="AlphaFoldDB" id="A0A246G7B5"/>
<dbReference type="SMART" id="SM00287">
    <property type="entry name" value="SH3b"/>
    <property type="match status" value="1"/>
</dbReference>
<reference evidence="2 3" key="1">
    <citation type="journal article" date="2017" name="Infect. Genet. Evol.">
        <title>Comparative genome analysis of fish pathogen Flavobacterium columnare reveals extensive sequence diversity within the species.</title>
        <authorList>
            <person name="Kayansamruaj P."/>
            <person name="Dong H.T."/>
            <person name="Hirono I."/>
            <person name="Kondo H."/>
            <person name="Senapin S."/>
            <person name="Rodkhum C."/>
        </authorList>
    </citation>
    <scope>NUCLEOTIDE SEQUENCE [LARGE SCALE GENOMIC DNA]</scope>
    <source>
        <strain evidence="2 3">1214</strain>
    </source>
</reference>
<proteinExistence type="predicted"/>
<evidence type="ECO:0000313" key="2">
    <source>
        <dbReference type="EMBL" id="OWP74306.1"/>
    </source>
</evidence>
<comment type="caution">
    <text evidence="2">The sequence shown here is derived from an EMBL/GenBank/DDBJ whole genome shotgun (WGS) entry which is preliminary data.</text>
</comment>
<organism evidence="2 3">
    <name type="scientific">Flavobacterium columnare</name>
    <dbReference type="NCBI Taxonomy" id="996"/>
    <lineage>
        <taxon>Bacteria</taxon>
        <taxon>Pseudomonadati</taxon>
        <taxon>Bacteroidota</taxon>
        <taxon>Flavobacteriia</taxon>
        <taxon>Flavobacteriales</taxon>
        <taxon>Flavobacteriaceae</taxon>
        <taxon>Flavobacterium</taxon>
    </lineage>
</organism>
<accession>A0A246G7B5</accession>
<evidence type="ECO:0000259" key="1">
    <source>
        <dbReference type="PROSITE" id="PS51781"/>
    </source>
</evidence>
<protein>
    <recommendedName>
        <fullName evidence="1">SH3b domain-containing protein</fullName>
    </recommendedName>
</protein>
<name>A0A246G7B5_9FLAO</name>
<sequence>MSCKDNNNNNDMVEKDNNQKIEYRNNTFKDGEMQVNFEEFINKNASLIEEKIIKRGFIKPNLKFFIERIKVVYGWDIEKYRNVIVLQKDLMPEIVIKDKCLIYVEGENEEIEGELLFHYNQFIINNNSVSFNWLKNHRPDLLISLVKNFDYIGDDEVLEFVFKKIDFNNKIDVNDLIFDYKDQKYILRKSMINKIREIKYKNQRINSFSDSIEGDFFNTIPDIVNTIDEKGNEYEKKEYVIAFLLNELCTSGNTDFLYTYFNRKPFFLKLLINNDFYNFSKLKDFSTLIYDSDSKNEVFRIYDKDGYTNLRKGKSSSSEIIGKINTGTEIFILDENDKDWWLIETTIGEQGYIHKSRIVKKK</sequence>
<dbReference type="PROSITE" id="PS51781">
    <property type="entry name" value="SH3B"/>
    <property type="match status" value="1"/>
</dbReference>
<dbReference type="EMBL" id="MTCY01000078">
    <property type="protein sequence ID" value="OWP74306.1"/>
    <property type="molecule type" value="Genomic_DNA"/>
</dbReference>
<evidence type="ECO:0000313" key="3">
    <source>
        <dbReference type="Proteomes" id="UP000198034"/>
    </source>
</evidence>
<dbReference type="InterPro" id="IPR003646">
    <property type="entry name" value="SH3-like_bac-type"/>
</dbReference>
<gene>
    <name evidence="2" type="ORF">BWK62_14635</name>
</gene>
<feature type="domain" description="SH3b" evidence="1">
    <location>
        <begin position="294"/>
        <end position="362"/>
    </location>
</feature>
<dbReference type="Proteomes" id="UP000198034">
    <property type="component" value="Unassembled WGS sequence"/>
</dbReference>
<dbReference type="Pfam" id="PF08239">
    <property type="entry name" value="SH3_3"/>
    <property type="match status" value="1"/>
</dbReference>
<dbReference type="Gene3D" id="2.30.30.40">
    <property type="entry name" value="SH3 Domains"/>
    <property type="match status" value="1"/>
</dbReference>